<keyword evidence="4" id="KW-1133">Transmembrane helix</keyword>
<dbReference type="PANTHER" id="PTHR45626">
    <property type="entry name" value="TRANSCRIPTION TERMINATION FACTOR 2-RELATED"/>
    <property type="match status" value="1"/>
</dbReference>
<dbReference type="InterPro" id="IPR000330">
    <property type="entry name" value="SNF2_N"/>
</dbReference>
<comment type="caution">
    <text evidence="7">The sequence shown here is derived from an EMBL/GenBank/DDBJ whole genome shotgun (WGS) entry which is preliminary data.</text>
</comment>
<keyword evidence="4" id="KW-0472">Membrane</keyword>
<organism evidence="7 8">
    <name type="scientific">Austropuccinia psidii MF-1</name>
    <dbReference type="NCBI Taxonomy" id="1389203"/>
    <lineage>
        <taxon>Eukaryota</taxon>
        <taxon>Fungi</taxon>
        <taxon>Dikarya</taxon>
        <taxon>Basidiomycota</taxon>
        <taxon>Pucciniomycotina</taxon>
        <taxon>Pucciniomycetes</taxon>
        <taxon>Pucciniales</taxon>
        <taxon>Sphaerophragmiaceae</taxon>
        <taxon>Austropuccinia</taxon>
    </lineage>
</organism>
<protein>
    <recommendedName>
        <fullName evidence="9">Helicase C-terminal domain-containing protein</fullName>
    </recommendedName>
</protein>
<dbReference type="Proteomes" id="UP000765509">
    <property type="component" value="Unassembled WGS sequence"/>
</dbReference>
<evidence type="ECO:0000313" key="8">
    <source>
        <dbReference type="Proteomes" id="UP000765509"/>
    </source>
</evidence>
<keyword evidence="4" id="KW-0812">Transmembrane</keyword>
<keyword evidence="8" id="KW-1185">Reference proteome</keyword>
<keyword evidence="3" id="KW-0067">ATP-binding</keyword>
<dbReference type="Pfam" id="PF00176">
    <property type="entry name" value="SNF2-rel_dom"/>
    <property type="match status" value="1"/>
</dbReference>
<evidence type="ECO:0000256" key="2">
    <source>
        <dbReference type="ARBA" id="ARBA00022801"/>
    </source>
</evidence>
<dbReference type="InterPro" id="IPR038718">
    <property type="entry name" value="SNF2-like_sf"/>
</dbReference>
<dbReference type="Pfam" id="PF00271">
    <property type="entry name" value="Helicase_C"/>
    <property type="match status" value="1"/>
</dbReference>
<dbReference type="GO" id="GO:0008094">
    <property type="term" value="F:ATP-dependent activity, acting on DNA"/>
    <property type="evidence" value="ECO:0007669"/>
    <property type="project" value="TreeGrafter"/>
</dbReference>
<dbReference type="InterPro" id="IPR050628">
    <property type="entry name" value="SNF2_RAD54_helicase_TF"/>
</dbReference>
<feature type="domain" description="SNF2 N-terminal" evidence="5">
    <location>
        <begin position="14"/>
        <end position="149"/>
    </location>
</feature>
<dbReference type="SUPFAM" id="SSF52540">
    <property type="entry name" value="P-loop containing nucleoside triphosphate hydrolases"/>
    <property type="match status" value="1"/>
</dbReference>
<dbReference type="Gene3D" id="3.40.50.10810">
    <property type="entry name" value="Tandem AAA-ATPase domain"/>
    <property type="match status" value="1"/>
</dbReference>
<reference evidence="7" key="1">
    <citation type="submission" date="2021-03" db="EMBL/GenBank/DDBJ databases">
        <title>Draft genome sequence of rust myrtle Austropuccinia psidii MF-1, a brazilian biotype.</title>
        <authorList>
            <person name="Quecine M.C."/>
            <person name="Pachon D.M.R."/>
            <person name="Bonatelli M.L."/>
            <person name="Correr F.H."/>
            <person name="Franceschini L.M."/>
            <person name="Leite T.F."/>
            <person name="Margarido G.R.A."/>
            <person name="Almeida C.A."/>
            <person name="Ferrarezi J.A."/>
            <person name="Labate C.A."/>
        </authorList>
    </citation>
    <scope>NUCLEOTIDE SEQUENCE</scope>
    <source>
        <strain evidence="7">MF-1</strain>
    </source>
</reference>
<proteinExistence type="predicted"/>
<evidence type="ECO:0000256" key="4">
    <source>
        <dbReference type="SAM" id="Phobius"/>
    </source>
</evidence>
<evidence type="ECO:0000313" key="7">
    <source>
        <dbReference type="EMBL" id="MBW0582729.1"/>
    </source>
</evidence>
<evidence type="ECO:0000256" key="1">
    <source>
        <dbReference type="ARBA" id="ARBA00022741"/>
    </source>
</evidence>
<dbReference type="GO" id="GO:0005634">
    <property type="term" value="C:nucleus"/>
    <property type="evidence" value="ECO:0007669"/>
    <property type="project" value="TreeGrafter"/>
</dbReference>
<dbReference type="Gene3D" id="3.40.50.300">
    <property type="entry name" value="P-loop containing nucleotide triphosphate hydrolases"/>
    <property type="match status" value="1"/>
</dbReference>
<dbReference type="GO" id="GO:0016787">
    <property type="term" value="F:hydrolase activity"/>
    <property type="evidence" value="ECO:0007669"/>
    <property type="project" value="UniProtKB-KW"/>
</dbReference>
<keyword evidence="1" id="KW-0547">Nucleotide-binding</keyword>
<evidence type="ECO:0008006" key="9">
    <source>
        <dbReference type="Google" id="ProtNLM"/>
    </source>
</evidence>
<dbReference type="GO" id="GO:0006281">
    <property type="term" value="P:DNA repair"/>
    <property type="evidence" value="ECO:0007669"/>
    <property type="project" value="TreeGrafter"/>
</dbReference>
<dbReference type="OrthoDB" id="2505291at2759"/>
<evidence type="ECO:0000259" key="5">
    <source>
        <dbReference type="Pfam" id="PF00176"/>
    </source>
</evidence>
<accession>A0A9Q3KN11</accession>
<evidence type="ECO:0000256" key="3">
    <source>
        <dbReference type="ARBA" id="ARBA00022840"/>
    </source>
</evidence>
<name>A0A9Q3KN11_9BASI</name>
<dbReference type="PANTHER" id="PTHR45626:SF22">
    <property type="entry name" value="DNA REPAIR PROTEIN RAD5"/>
    <property type="match status" value="1"/>
</dbReference>
<feature type="transmembrane region" description="Helical" evidence="4">
    <location>
        <begin position="262"/>
        <end position="286"/>
    </location>
</feature>
<dbReference type="AlphaFoldDB" id="A0A9Q3KN11"/>
<dbReference type="InterPro" id="IPR027417">
    <property type="entry name" value="P-loop_NTPase"/>
</dbReference>
<feature type="domain" description="Helicase C-terminal" evidence="6">
    <location>
        <begin position="196"/>
        <end position="284"/>
    </location>
</feature>
<evidence type="ECO:0000259" key="6">
    <source>
        <dbReference type="Pfam" id="PF00271"/>
    </source>
</evidence>
<dbReference type="GO" id="GO:0005524">
    <property type="term" value="F:ATP binding"/>
    <property type="evidence" value="ECO:0007669"/>
    <property type="project" value="UniProtKB-KW"/>
</dbReference>
<dbReference type="EMBL" id="AVOT02113249">
    <property type="protein sequence ID" value="MBW0582729.1"/>
    <property type="molecule type" value="Genomic_DNA"/>
</dbReference>
<keyword evidence="2" id="KW-0378">Hydrolase</keyword>
<sequence>MLPPSYSYICSQYTATHNAINSLLSSCRICLTATPIHNTIYDLLGIISFITQPQSSAQDNWSPLILNSLSKCSNDILLFSLRHLSLRHTKASHLKSLPIISHKYKLLPLNPTMQKEYSELYKEFLSSKTKGPGEFFRSINKLQICCNHHIMLKTMTDPYLEDHEGRSTQDNSSTITQSIVDLETCMMSSKIAHLLKRLLKKKKSNCCPCKSVFYCQWTQFPDLTGIVLAHQSILLTRIDGIITERGQEKALERFFNNPECELLIACIAAAGTGLNITCANIVYLMARGPP</sequence>
<gene>
    <name evidence="7" type="ORF">O181_122444</name>
</gene>
<dbReference type="InterPro" id="IPR001650">
    <property type="entry name" value="Helicase_C-like"/>
</dbReference>